<reference evidence="6" key="1">
    <citation type="submission" date="2021-03" db="EMBL/GenBank/DDBJ databases">
        <title>Genomic Encyclopedia of Type Strains, Phase IV (KMG-IV): sequencing the most valuable type-strain genomes for metagenomic binning, comparative biology and taxonomic classification.</title>
        <authorList>
            <person name="Goeker M."/>
        </authorList>
    </citation>
    <scope>NUCLEOTIDE SEQUENCE</scope>
    <source>
        <strain evidence="6">DSM 101588</strain>
    </source>
</reference>
<dbReference type="PROSITE" id="PS51257">
    <property type="entry name" value="PROKAR_LIPOPROTEIN"/>
    <property type="match status" value="1"/>
</dbReference>
<evidence type="ECO:0000313" key="6">
    <source>
        <dbReference type="EMBL" id="MBP2071520.1"/>
    </source>
</evidence>
<evidence type="ECO:0000256" key="2">
    <source>
        <dbReference type="ARBA" id="ARBA00008520"/>
    </source>
</evidence>
<evidence type="ECO:0000256" key="5">
    <source>
        <dbReference type="SAM" id="SignalP"/>
    </source>
</evidence>
<dbReference type="RefSeq" id="WP_209453418.1">
    <property type="nucleotide sequence ID" value="NZ_JAGGLT010000009.1"/>
</dbReference>
<protein>
    <submittedName>
        <fullName evidence="6">Multiple sugar transport system substrate-binding protein</fullName>
    </submittedName>
</protein>
<comment type="subcellular location">
    <subcellularLocation>
        <location evidence="1">Cell envelope</location>
    </subcellularLocation>
</comment>
<gene>
    <name evidence="6" type="ORF">J2Z80_001040</name>
</gene>
<dbReference type="Proteomes" id="UP001166402">
    <property type="component" value="Unassembled WGS sequence"/>
</dbReference>
<name>A0ABS4NCV7_9THEO</name>
<comment type="similarity">
    <text evidence="2">Belongs to the bacterial solute-binding protein 1 family.</text>
</comment>
<feature type="signal peptide" evidence="5">
    <location>
        <begin position="1"/>
        <end position="27"/>
    </location>
</feature>
<comment type="caution">
    <text evidence="6">The sequence shown here is derived from an EMBL/GenBank/DDBJ whole genome shotgun (WGS) entry which is preliminary data.</text>
</comment>
<organism evidence="6 7">
    <name type="scientific">Thermoanaerobacterium butyriciformans</name>
    <dbReference type="NCBI Taxonomy" id="1702242"/>
    <lineage>
        <taxon>Bacteria</taxon>
        <taxon>Bacillati</taxon>
        <taxon>Bacillota</taxon>
        <taxon>Clostridia</taxon>
        <taxon>Thermoanaerobacterales</taxon>
        <taxon>Thermoanaerobacteraceae</taxon>
        <taxon>Thermoanaerobacterium</taxon>
    </lineage>
</organism>
<dbReference type="PANTHER" id="PTHR43649">
    <property type="entry name" value="ARABINOSE-BINDING PROTEIN-RELATED"/>
    <property type="match status" value="1"/>
</dbReference>
<dbReference type="EMBL" id="JAGGLT010000009">
    <property type="protein sequence ID" value="MBP2071520.1"/>
    <property type="molecule type" value="Genomic_DNA"/>
</dbReference>
<proteinExistence type="inferred from homology"/>
<evidence type="ECO:0000256" key="4">
    <source>
        <dbReference type="ARBA" id="ARBA00022729"/>
    </source>
</evidence>
<evidence type="ECO:0000313" key="7">
    <source>
        <dbReference type="Proteomes" id="UP001166402"/>
    </source>
</evidence>
<keyword evidence="4 5" id="KW-0732">Signal</keyword>
<accession>A0ABS4NCV7</accession>
<evidence type="ECO:0000256" key="3">
    <source>
        <dbReference type="ARBA" id="ARBA00022448"/>
    </source>
</evidence>
<dbReference type="InterPro" id="IPR050490">
    <property type="entry name" value="Bact_solute-bd_prot1"/>
</dbReference>
<keyword evidence="7" id="KW-1185">Reference proteome</keyword>
<feature type="chain" id="PRO_5045599533" evidence="5">
    <location>
        <begin position="28"/>
        <end position="440"/>
    </location>
</feature>
<dbReference type="CDD" id="cd13585">
    <property type="entry name" value="PBP2_TMBP_like"/>
    <property type="match status" value="1"/>
</dbReference>
<keyword evidence="3" id="KW-0813">Transport</keyword>
<sequence>MNKLFKLFSLMLTFVLILSMFSGCSQSNKNTSTNNSNSQNVSSQSKKTTIKFVVWDYSKAPEYKDIIDAFEKENPDITVEPVEIAAANYDQKLTVMLAGGDTSDVIAVKDMPSYSNYVSKNQIISLDDYIKNDNIDMKPYNGIENSLRIDGKIYGLPYRSDFWVLYYNKDIFDKAKVPYPSNDMTWDQFRELAKKLTSGSGNNQIWGAYIHTWKSAVMDWAVADKKGTLVDGNYEFLKPAYDVFLPMQNIDKSIMPLSVAKASNSSYTGVFETGKAAMLPMGTWFIGTLLTDKKAGNTNVNWSIVKAPHFPGGKAGMTFGNVTPVAINSASKNKDAAWKFVKFMGSEEAAKILARHGVMPAYRTDDVMNTYTNTEGFPSDGKDALVTESVQIEFPPDKDGAAIDQMLQEEHELIMIGQNSVDKGIAEMNKRFKEIRNQSK</sequence>
<dbReference type="SUPFAM" id="SSF53850">
    <property type="entry name" value="Periplasmic binding protein-like II"/>
    <property type="match status" value="1"/>
</dbReference>
<evidence type="ECO:0000256" key="1">
    <source>
        <dbReference type="ARBA" id="ARBA00004196"/>
    </source>
</evidence>
<dbReference type="InterPro" id="IPR006059">
    <property type="entry name" value="SBP"/>
</dbReference>
<dbReference type="PANTHER" id="PTHR43649:SF31">
    <property type="entry name" value="SN-GLYCEROL-3-PHOSPHATE-BINDING PERIPLASMIC PROTEIN UGPB"/>
    <property type="match status" value="1"/>
</dbReference>
<keyword evidence="6" id="KW-0762">Sugar transport</keyword>
<dbReference type="Pfam" id="PF01547">
    <property type="entry name" value="SBP_bac_1"/>
    <property type="match status" value="1"/>
</dbReference>
<dbReference type="Gene3D" id="3.40.190.10">
    <property type="entry name" value="Periplasmic binding protein-like II"/>
    <property type="match status" value="1"/>
</dbReference>